<dbReference type="InterPro" id="IPR040758">
    <property type="entry name" value="PrmC_N"/>
</dbReference>
<dbReference type="CDD" id="cd02440">
    <property type="entry name" value="AdoMet_MTases"/>
    <property type="match status" value="1"/>
</dbReference>
<dbReference type="SUPFAM" id="SSF53335">
    <property type="entry name" value="S-adenosyl-L-methionine-dependent methyltransferases"/>
    <property type="match status" value="1"/>
</dbReference>
<feature type="domain" description="Release factor glutamine methyltransferase N-terminal" evidence="4">
    <location>
        <begin position="13"/>
        <end position="82"/>
    </location>
</feature>
<dbReference type="PANTHER" id="PTHR18895:SF74">
    <property type="entry name" value="MTRF1L RELEASE FACTOR GLUTAMINE METHYLTRANSFERASE"/>
    <property type="match status" value="1"/>
</dbReference>
<protein>
    <recommendedName>
        <fullName evidence="4">Release factor glutamine methyltransferase N-terminal domain-containing protein</fullName>
    </recommendedName>
</protein>
<evidence type="ECO:0000256" key="3">
    <source>
        <dbReference type="ARBA" id="ARBA00022691"/>
    </source>
</evidence>
<dbReference type="PANTHER" id="PTHR18895">
    <property type="entry name" value="HEMK METHYLTRANSFERASE"/>
    <property type="match status" value="1"/>
</dbReference>
<dbReference type="Pfam" id="PF06325">
    <property type="entry name" value="PrmA"/>
    <property type="match status" value="1"/>
</dbReference>
<accession>X0X2B3</accession>
<keyword evidence="3" id="KW-0949">S-adenosyl-L-methionine</keyword>
<dbReference type="InterPro" id="IPR019874">
    <property type="entry name" value="RF_methyltr_PrmC"/>
</dbReference>
<dbReference type="EMBL" id="BARS01045842">
    <property type="protein sequence ID" value="GAG37165.1"/>
    <property type="molecule type" value="Genomic_DNA"/>
</dbReference>
<dbReference type="NCBIfam" id="TIGR00536">
    <property type="entry name" value="hemK_fam"/>
    <property type="match status" value="1"/>
</dbReference>
<evidence type="ECO:0000256" key="1">
    <source>
        <dbReference type="ARBA" id="ARBA00022603"/>
    </source>
</evidence>
<keyword evidence="2" id="KW-0808">Transferase</keyword>
<dbReference type="GO" id="GO:0032259">
    <property type="term" value="P:methylation"/>
    <property type="evidence" value="ECO:0007669"/>
    <property type="project" value="UniProtKB-KW"/>
</dbReference>
<dbReference type="InterPro" id="IPR029063">
    <property type="entry name" value="SAM-dependent_MTases_sf"/>
</dbReference>
<keyword evidence="1" id="KW-0489">Methyltransferase</keyword>
<gene>
    <name evidence="5" type="ORF">S01H1_69086</name>
</gene>
<dbReference type="GO" id="GO:0102559">
    <property type="term" value="F:peptide chain release factor N(5)-glutamine methyltransferase activity"/>
    <property type="evidence" value="ECO:0007669"/>
    <property type="project" value="UniProtKB-EC"/>
</dbReference>
<dbReference type="Gene3D" id="3.40.50.150">
    <property type="entry name" value="Vaccinia Virus protein VP39"/>
    <property type="match status" value="1"/>
</dbReference>
<proteinExistence type="predicted"/>
<dbReference type="InterPro" id="IPR004556">
    <property type="entry name" value="HemK-like"/>
</dbReference>
<evidence type="ECO:0000259" key="4">
    <source>
        <dbReference type="Pfam" id="PF17827"/>
    </source>
</evidence>
<evidence type="ECO:0000256" key="2">
    <source>
        <dbReference type="ARBA" id="ARBA00022679"/>
    </source>
</evidence>
<reference evidence="5" key="1">
    <citation type="journal article" date="2014" name="Front. Microbiol.">
        <title>High frequency of phylogenetically diverse reductive dehalogenase-homologous genes in deep subseafloor sedimentary metagenomes.</title>
        <authorList>
            <person name="Kawai M."/>
            <person name="Futagami T."/>
            <person name="Toyoda A."/>
            <person name="Takaki Y."/>
            <person name="Nishi S."/>
            <person name="Hori S."/>
            <person name="Arai W."/>
            <person name="Tsubouchi T."/>
            <person name="Morono Y."/>
            <person name="Uchiyama I."/>
            <person name="Ito T."/>
            <person name="Fujiyama A."/>
            <person name="Inagaki F."/>
            <person name="Takami H."/>
        </authorList>
    </citation>
    <scope>NUCLEOTIDE SEQUENCE</scope>
    <source>
        <strain evidence="5">Expedition CK06-06</strain>
    </source>
</reference>
<organism evidence="5">
    <name type="scientific">marine sediment metagenome</name>
    <dbReference type="NCBI Taxonomy" id="412755"/>
    <lineage>
        <taxon>unclassified sequences</taxon>
        <taxon>metagenomes</taxon>
        <taxon>ecological metagenomes</taxon>
    </lineage>
</organism>
<feature type="non-terminal residue" evidence="5">
    <location>
        <position position="236"/>
    </location>
</feature>
<dbReference type="Gene3D" id="1.10.8.10">
    <property type="entry name" value="DNA helicase RuvA subunit, C-terminal domain"/>
    <property type="match status" value="1"/>
</dbReference>
<evidence type="ECO:0000313" key="5">
    <source>
        <dbReference type="EMBL" id="GAG37165.1"/>
    </source>
</evidence>
<dbReference type="AlphaFoldDB" id="X0X2B3"/>
<name>X0X2B3_9ZZZZ</name>
<sequence length="236" mass="25243">MGGAKRQWTVLGLIDWTKGYLTRAGVAEPRLSAELLLARALNCQRLGLYTRHDRTVAREELAVYRDLVRRAAAGEPIAHLTGQKEFYSLLLKVTPDVLIPRPETELLVDAAVEAARAGARRLWDACTGSGCVAVAAGWYAADLTVLATDISEPALAVAAENVARHGLTGRIRVAKADLLELPPGGGDPAPVDVITANPPYVRDADMAELPGGVLREPDVALRAGPTGLEFVRRIIT</sequence>
<dbReference type="NCBIfam" id="TIGR03534">
    <property type="entry name" value="RF_mod_PrmC"/>
    <property type="match status" value="1"/>
</dbReference>
<dbReference type="Pfam" id="PF17827">
    <property type="entry name" value="PrmC_N"/>
    <property type="match status" value="1"/>
</dbReference>
<dbReference type="InterPro" id="IPR050320">
    <property type="entry name" value="N5-glutamine_MTase"/>
</dbReference>
<comment type="caution">
    <text evidence="5">The sequence shown here is derived from an EMBL/GenBank/DDBJ whole genome shotgun (WGS) entry which is preliminary data.</text>
</comment>